<dbReference type="AlphaFoldDB" id="A0A4Y2UHC7"/>
<sequence length="105" mass="12182">MKVIEGRDSSLCVVLLKNPVNSRNHFFIRLRSTAQNIKVTTHKTKQSTTSRDNHTDKNDREASWEKDDSSSAAYHRKEEAVDCNRYKVLFIFKDFACEFHKSIGC</sequence>
<comment type="caution">
    <text evidence="2">The sequence shown here is derived from an EMBL/GenBank/DDBJ whole genome shotgun (WGS) entry which is preliminary data.</text>
</comment>
<protein>
    <submittedName>
        <fullName evidence="2">Uncharacterized protein</fullName>
    </submittedName>
</protein>
<gene>
    <name evidence="2" type="ORF">AVEN_63620_1</name>
</gene>
<proteinExistence type="predicted"/>
<evidence type="ECO:0000256" key="1">
    <source>
        <dbReference type="SAM" id="MobiDB-lite"/>
    </source>
</evidence>
<evidence type="ECO:0000313" key="3">
    <source>
        <dbReference type="Proteomes" id="UP000499080"/>
    </source>
</evidence>
<dbReference type="Proteomes" id="UP000499080">
    <property type="component" value="Unassembled WGS sequence"/>
</dbReference>
<keyword evidence="3" id="KW-1185">Reference proteome</keyword>
<accession>A0A4Y2UHC7</accession>
<organism evidence="2 3">
    <name type="scientific">Araneus ventricosus</name>
    <name type="common">Orbweaver spider</name>
    <name type="synonym">Epeira ventricosa</name>
    <dbReference type="NCBI Taxonomy" id="182803"/>
    <lineage>
        <taxon>Eukaryota</taxon>
        <taxon>Metazoa</taxon>
        <taxon>Ecdysozoa</taxon>
        <taxon>Arthropoda</taxon>
        <taxon>Chelicerata</taxon>
        <taxon>Arachnida</taxon>
        <taxon>Araneae</taxon>
        <taxon>Araneomorphae</taxon>
        <taxon>Entelegynae</taxon>
        <taxon>Araneoidea</taxon>
        <taxon>Araneidae</taxon>
        <taxon>Araneus</taxon>
    </lineage>
</organism>
<evidence type="ECO:0000313" key="2">
    <source>
        <dbReference type="EMBL" id="GBO12023.1"/>
    </source>
</evidence>
<name>A0A4Y2UHC7_ARAVE</name>
<reference evidence="2 3" key="1">
    <citation type="journal article" date="2019" name="Sci. Rep.">
        <title>Orb-weaving spider Araneus ventricosus genome elucidates the spidroin gene catalogue.</title>
        <authorList>
            <person name="Kono N."/>
            <person name="Nakamura H."/>
            <person name="Ohtoshi R."/>
            <person name="Moran D.A.P."/>
            <person name="Shinohara A."/>
            <person name="Yoshida Y."/>
            <person name="Fujiwara M."/>
            <person name="Mori M."/>
            <person name="Tomita M."/>
            <person name="Arakawa K."/>
        </authorList>
    </citation>
    <scope>NUCLEOTIDE SEQUENCE [LARGE SCALE GENOMIC DNA]</scope>
</reference>
<feature type="compositionally biased region" description="Basic and acidic residues" evidence="1">
    <location>
        <begin position="51"/>
        <end position="73"/>
    </location>
</feature>
<feature type="region of interest" description="Disordered" evidence="1">
    <location>
        <begin position="38"/>
        <end position="73"/>
    </location>
</feature>
<dbReference type="EMBL" id="BGPR01036704">
    <property type="protein sequence ID" value="GBO12023.1"/>
    <property type="molecule type" value="Genomic_DNA"/>
</dbReference>